<dbReference type="InterPro" id="IPR032466">
    <property type="entry name" value="Metal_Hydrolase"/>
</dbReference>
<dbReference type="EMBL" id="UGQT01000001">
    <property type="protein sequence ID" value="STZ62249.1"/>
    <property type="molecule type" value="Genomic_DNA"/>
</dbReference>
<keyword evidence="3" id="KW-1185">Reference proteome</keyword>
<protein>
    <submittedName>
        <fullName evidence="2">Cytosine deaminase</fullName>
        <ecNumber evidence="2">3.5.4.1</ecNumber>
    </submittedName>
</protein>
<dbReference type="EC" id="3.5.4.1" evidence="2"/>
<organism evidence="2 3">
    <name type="scientific">Mycolicibacterium tokaiense</name>
    <dbReference type="NCBI Taxonomy" id="39695"/>
    <lineage>
        <taxon>Bacteria</taxon>
        <taxon>Bacillati</taxon>
        <taxon>Actinomycetota</taxon>
        <taxon>Actinomycetes</taxon>
        <taxon>Mycobacteriales</taxon>
        <taxon>Mycobacteriaceae</taxon>
        <taxon>Mycolicibacterium</taxon>
    </lineage>
</organism>
<sequence>MQDNDLHPARVITGTLPDGSLADLHLSSGADGVVRVRSIQSHRPDTGATVDGRLDLRGHVLTAPAAEPHAHLDKALSWRELAPPLGDLDDAIACWRAGSVSLTEDSFRHRALTAVAAMLRNGITAIRTHVDVLDDEDPLRGVRALRDVRDRLRGLVDLEIAVLAGPGTPTHHIEAALEAGAQIIGGAPHIADGPVDEVIRLVDLAEKHGTGIDLHVDEFLDGDHLTVSAYAERVTDWPASMSRTAGHCSRLATLPPTELDKVAAQLARAAVSVVALPITNLYLLGRHGSSTGRRGITAIDVLRHHGVLVAAGADNIRDPFNPVGRADPLETASLLITAAHQTPSAASELVTSSARKVLGLDPAGPQVGARADFLAVQGSDLLDVIAAAPADRVVIVNGAVVARTATTSWSALPTSRQQQIPAPCVMENV</sequence>
<dbReference type="OrthoDB" id="3366604at2"/>
<dbReference type="InterPro" id="IPR011059">
    <property type="entry name" value="Metal-dep_hydrolase_composite"/>
</dbReference>
<dbReference type="InterPro" id="IPR013108">
    <property type="entry name" value="Amidohydro_3"/>
</dbReference>
<dbReference type="InterPro" id="IPR052349">
    <property type="entry name" value="Metallo-hydrolase_Enzymes"/>
</dbReference>
<evidence type="ECO:0000313" key="3">
    <source>
        <dbReference type="Proteomes" id="UP000254978"/>
    </source>
</evidence>
<dbReference type="GO" id="GO:0004131">
    <property type="term" value="F:cytosine deaminase activity"/>
    <property type="evidence" value="ECO:0007669"/>
    <property type="project" value="UniProtKB-EC"/>
</dbReference>
<dbReference type="Gene3D" id="2.30.40.10">
    <property type="entry name" value="Urease, subunit C, domain 1"/>
    <property type="match status" value="1"/>
</dbReference>
<evidence type="ECO:0000313" key="2">
    <source>
        <dbReference type="EMBL" id="STZ62249.1"/>
    </source>
</evidence>
<gene>
    <name evidence="2" type="primary">codA_2</name>
    <name evidence="2" type="ORF">NCTC10821_05814</name>
</gene>
<proteinExistence type="predicted"/>
<dbReference type="Pfam" id="PF07969">
    <property type="entry name" value="Amidohydro_3"/>
    <property type="match status" value="1"/>
</dbReference>
<dbReference type="AlphaFoldDB" id="A0A378TNF9"/>
<dbReference type="Proteomes" id="UP000254978">
    <property type="component" value="Unassembled WGS sequence"/>
</dbReference>
<evidence type="ECO:0000259" key="1">
    <source>
        <dbReference type="Pfam" id="PF07969"/>
    </source>
</evidence>
<dbReference type="RefSeq" id="WP_115280989.1">
    <property type="nucleotide sequence ID" value="NZ_AP022600.1"/>
</dbReference>
<keyword evidence="2" id="KW-0378">Hydrolase</keyword>
<reference evidence="2 3" key="1">
    <citation type="submission" date="2018-06" db="EMBL/GenBank/DDBJ databases">
        <authorList>
            <consortium name="Pathogen Informatics"/>
            <person name="Doyle S."/>
        </authorList>
    </citation>
    <scope>NUCLEOTIDE SEQUENCE [LARGE SCALE GENOMIC DNA]</scope>
    <source>
        <strain evidence="2 3">NCTC10821</strain>
    </source>
</reference>
<dbReference type="PANTHER" id="PTHR32027">
    <property type="entry name" value="CYTOSINE DEAMINASE"/>
    <property type="match status" value="1"/>
</dbReference>
<dbReference type="Gene3D" id="3.20.20.140">
    <property type="entry name" value="Metal-dependent hydrolases"/>
    <property type="match status" value="1"/>
</dbReference>
<name>A0A378TNF9_9MYCO</name>
<feature type="domain" description="Amidohydrolase 3" evidence="1">
    <location>
        <begin position="102"/>
        <end position="401"/>
    </location>
</feature>
<dbReference type="PANTHER" id="PTHR32027:SF9">
    <property type="entry name" value="BLL3847 PROTEIN"/>
    <property type="match status" value="1"/>
</dbReference>
<accession>A0A378TNF9</accession>
<dbReference type="SUPFAM" id="SSF51556">
    <property type="entry name" value="Metallo-dependent hydrolases"/>
    <property type="match status" value="1"/>
</dbReference>